<dbReference type="PANTHER" id="PTHR42711:SF5">
    <property type="entry name" value="ABC TRANSPORTER ATP-BINDING PROTEIN NATA"/>
    <property type="match status" value="1"/>
</dbReference>
<comment type="similarity">
    <text evidence="1">Belongs to the ABC transporter superfamily.</text>
</comment>
<comment type="caution">
    <text evidence="6">The sequence shown here is derived from an EMBL/GenBank/DDBJ whole genome shotgun (WGS) entry which is preliminary data.</text>
</comment>
<feature type="domain" description="ABC transporter" evidence="5">
    <location>
        <begin position="4"/>
        <end position="229"/>
    </location>
</feature>
<dbReference type="EMBL" id="JAWMWH010000001">
    <property type="protein sequence ID" value="MEJ6399869.1"/>
    <property type="molecule type" value="Genomic_DNA"/>
</dbReference>
<evidence type="ECO:0000313" key="6">
    <source>
        <dbReference type="EMBL" id="MEJ6399869.1"/>
    </source>
</evidence>
<evidence type="ECO:0000256" key="4">
    <source>
        <dbReference type="ARBA" id="ARBA00022840"/>
    </source>
</evidence>
<dbReference type="GO" id="GO:0005524">
    <property type="term" value="F:ATP binding"/>
    <property type="evidence" value="ECO:0007669"/>
    <property type="project" value="UniProtKB-KW"/>
</dbReference>
<evidence type="ECO:0000256" key="1">
    <source>
        <dbReference type="ARBA" id="ARBA00005417"/>
    </source>
</evidence>
<sequence>MELLTATNLTQRYGSKIAVNHINLSIHAGQLVAFLGPNGAGKSTTIKMLTGITQPKSGSISLSGLHPTDAKYRHQIGVVFQDSVLDSELTVRQNLMWRAKMYKHVDQQFIASLMQAFDIAAIANQKYGSLSGGQRRRVDITRALVNKPNLLFLDEPSTGLDIQTRNKIWEVLNQLRKEQHLTIILTTHYLEETNFADYVYVIDHGEIIASDTVTNLKREYASDLLTIDVTDVDAVKQLLDANWIVSVDAKQLQLKLPDVNTAIEFLAKARPLITAMEYKRGDMNDIFVALTGKKIR</sequence>
<keyword evidence="3" id="KW-0547">Nucleotide-binding</keyword>
<dbReference type="InterPro" id="IPR003439">
    <property type="entry name" value="ABC_transporter-like_ATP-bd"/>
</dbReference>
<reference evidence="6 7" key="1">
    <citation type="submission" date="2023-10" db="EMBL/GenBank/DDBJ databases">
        <title>Nicoliella lavandulae sp. nov. isolated from Lavandula angustifolia flowers.</title>
        <authorList>
            <person name="Alcantara C."/>
            <person name="Zuniga M."/>
            <person name="Landete J.M."/>
            <person name="Monedero V."/>
        </authorList>
    </citation>
    <scope>NUCLEOTIDE SEQUENCE [LARGE SCALE GENOMIC DNA]</scope>
    <source>
        <strain evidence="6 7">Es01</strain>
    </source>
</reference>
<accession>A0ABU8SJ24</accession>
<keyword evidence="4 6" id="KW-0067">ATP-binding</keyword>
<dbReference type="InterPro" id="IPR003593">
    <property type="entry name" value="AAA+_ATPase"/>
</dbReference>
<dbReference type="PROSITE" id="PS50893">
    <property type="entry name" value="ABC_TRANSPORTER_2"/>
    <property type="match status" value="1"/>
</dbReference>
<gene>
    <name evidence="6" type="ORF">R4146_01525</name>
</gene>
<organism evidence="6 7">
    <name type="scientific">Nicoliella lavandulae</name>
    <dbReference type="NCBI Taxonomy" id="3082954"/>
    <lineage>
        <taxon>Bacteria</taxon>
        <taxon>Bacillati</taxon>
        <taxon>Bacillota</taxon>
        <taxon>Bacilli</taxon>
        <taxon>Lactobacillales</taxon>
        <taxon>Lactobacillaceae</taxon>
        <taxon>Nicoliella</taxon>
    </lineage>
</organism>
<keyword evidence="7" id="KW-1185">Reference proteome</keyword>
<evidence type="ECO:0000256" key="2">
    <source>
        <dbReference type="ARBA" id="ARBA00022448"/>
    </source>
</evidence>
<protein>
    <submittedName>
        <fullName evidence="6">ABC transporter ATP-binding protein</fullName>
    </submittedName>
</protein>
<dbReference type="InterPro" id="IPR027417">
    <property type="entry name" value="P-loop_NTPase"/>
</dbReference>
<dbReference type="PANTHER" id="PTHR42711">
    <property type="entry name" value="ABC TRANSPORTER ATP-BINDING PROTEIN"/>
    <property type="match status" value="1"/>
</dbReference>
<evidence type="ECO:0000313" key="7">
    <source>
        <dbReference type="Proteomes" id="UP001370590"/>
    </source>
</evidence>
<dbReference type="SUPFAM" id="SSF52540">
    <property type="entry name" value="P-loop containing nucleoside triphosphate hydrolases"/>
    <property type="match status" value="1"/>
</dbReference>
<dbReference type="RefSeq" id="WP_339959703.1">
    <property type="nucleotide sequence ID" value="NZ_JAWMWH010000001.1"/>
</dbReference>
<dbReference type="InterPro" id="IPR050763">
    <property type="entry name" value="ABC_transporter_ATP-binding"/>
</dbReference>
<evidence type="ECO:0000259" key="5">
    <source>
        <dbReference type="PROSITE" id="PS50893"/>
    </source>
</evidence>
<dbReference type="Gene3D" id="3.40.50.300">
    <property type="entry name" value="P-loop containing nucleotide triphosphate hydrolases"/>
    <property type="match status" value="1"/>
</dbReference>
<dbReference type="SMART" id="SM00382">
    <property type="entry name" value="AAA"/>
    <property type="match status" value="1"/>
</dbReference>
<proteinExistence type="inferred from homology"/>
<keyword evidence="2" id="KW-0813">Transport</keyword>
<dbReference type="Proteomes" id="UP001370590">
    <property type="component" value="Unassembled WGS sequence"/>
</dbReference>
<name>A0ABU8SJ24_9LACO</name>
<evidence type="ECO:0000256" key="3">
    <source>
        <dbReference type="ARBA" id="ARBA00022741"/>
    </source>
</evidence>
<dbReference type="Pfam" id="PF00005">
    <property type="entry name" value="ABC_tran"/>
    <property type="match status" value="1"/>
</dbReference>